<keyword evidence="4" id="KW-1185">Reference proteome</keyword>
<keyword evidence="1" id="KW-0472">Membrane</keyword>
<comment type="caution">
    <text evidence="3">The sequence shown here is derived from an EMBL/GenBank/DDBJ whole genome shotgun (WGS) entry which is preliminary data.</text>
</comment>
<dbReference type="PANTHER" id="PTHR46953:SF2">
    <property type="entry name" value="G-PROTEIN COUPLED RECEPTOR MTH-LIKE 5-RELATED"/>
    <property type="match status" value="1"/>
</dbReference>
<dbReference type="Gene3D" id="1.20.1070.10">
    <property type="entry name" value="Rhodopsin 7-helix transmembrane proteins"/>
    <property type="match status" value="1"/>
</dbReference>
<feature type="transmembrane region" description="Helical" evidence="1">
    <location>
        <begin position="321"/>
        <end position="342"/>
    </location>
</feature>
<accession>A0AAV8WQ45</accession>
<gene>
    <name evidence="3" type="ORF">NQ314_019006</name>
</gene>
<feature type="transmembrane region" description="Helical" evidence="1">
    <location>
        <begin position="348"/>
        <end position="369"/>
    </location>
</feature>
<dbReference type="PANTHER" id="PTHR46953">
    <property type="entry name" value="G-PROTEIN COUPLED RECEPTOR MTH-LIKE 1-RELATED"/>
    <property type="match status" value="1"/>
</dbReference>
<evidence type="ECO:0000256" key="2">
    <source>
        <dbReference type="SAM" id="SignalP"/>
    </source>
</evidence>
<dbReference type="EMBL" id="JANEYF010005380">
    <property type="protein sequence ID" value="KAJ8928417.1"/>
    <property type="molecule type" value="Genomic_DNA"/>
</dbReference>
<organism evidence="3 4">
    <name type="scientific">Rhamnusium bicolor</name>
    <dbReference type="NCBI Taxonomy" id="1586634"/>
    <lineage>
        <taxon>Eukaryota</taxon>
        <taxon>Metazoa</taxon>
        <taxon>Ecdysozoa</taxon>
        <taxon>Arthropoda</taxon>
        <taxon>Hexapoda</taxon>
        <taxon>Insecta</taxon>
        <taxon>Pterygota</taxon>
        <taxon>Neoptera</taxon>
        <taxon>Endopterygota</taxon>
        <taxon>Coleoptera</taxon>
        <taxon>Polyphaga</taxon>
        <taxon>Cucujiformia</taxon>
        <taxon>Chrysomeloidea</taxon>
        <taxon>Cerambycidae</taxon>
        <taxon>Lepturinae</taxon>
        <taxon>Rhagiini</taxon>
        <taxon>Rhamnusium</taxon>
    </lineage>
</organism>
<evidence type="ECO:0008006" key="5">
    <source>
        <dbReference type="Google" id="ProtNLM"/>
    </source>
</evidence>
<proteinExistence type="predicted"/>
<keyword evidence="1" id="KW-0812">Transmembrane</keyword>
<dbReference type="Proteomes" id="UP001162156">
    <property type="component" value="Unassembled WGS sequence"/>
</dbReference>
<evidence type="ECO:0000313" key="3">
    <source>
        <dbReference type="EMBL" id="KAJ8928417.1"/>
    </source>
</evidence>
<feature type="transmembrane region" description="Helical" evidence="1">
    <location>
        <begin position="279"/>
        <end position="300"/>
    </location>
</feature>
<name>A0AAV8WQ45_9CUCU</name>
<feature type="signal peptide" evidence="2">
    <location>
        <begin position="1"/>
        <end position="21"/>
    </location>
</feature>
<keyword evidence="1" id="KW-1133">Transmembrane helix</keyword>
<feature type="chain" id="PRO_5043709550" description="G-protein coupled receptor Mth-like 5" evidence="2">
    <location>
        <begin position="22"/>
        <end position="413"/>
    </location>
</feature>
<evidence type="ECO:0000313" key="4">
    <source>
        <dbReference type="Proteomes" id="UP001162156"/>
    </source>
</evidence>
<feature type="transmembrane region" description="Helical" evidence="1">
    <location>
        <begin position="187"/>
        <end position="206"/>
    </location>
</feature>
<feature type="transmembrane region" description="Helical" evidence="1">
    <location>
        <begin position="243"/>
        <end position="259"/>
    </location>
</feature>
<protein>
    <recommendedName>
        <fullName evidence="5">G-protein coupled receptor Mth-like 5</fullName>
    </recommendedName>
</protein>
<keyword evidence="2" id="KW-0732">Signal</keyword>
<dbReference type="AlphaFoldDB" id="A0AAV8WQ45"/>
<evidence type="ECO:0000256" key="1">
    <source>
        <dbReference type="SAM" id="Phobius"/>
    </source>
</evidence>
<sequence>MFSIRLILCVLIYLYIGLGNSEVARTSLSTKSIKVNKCCEDNQIYLGSRCTVVNKTSEEWRPLFTSEDGTTNLQINYTLVTGSPDCGHMQLWPIYQYQNSTDRLRLLPNGILRHYFDHFEVPEEEFEVADFSEKDHTLYHDYEPGKYCLDKKEDGFKSEFAWVCAPDLQKDWLTSTEFLMRNIISPITHGITIICLLTIAIIYFVMPTLRDLTGNIITTICMCLIVSQTADTIRLLTVFKSHVSLLITGILAVFAHFTMDYPEIKAAQKQQDEIGSLGMIIFFVPVAFTVLVDIFFFATTMKTINKMHTYGRIHHKLRHSFRMFLLLLLVMTFCWLFFLSSFSKYDGLINSHIIMNALQGPLILYTCVFNQKHVSYLIRKTCCYANCICPCCRPEPECEWGDEMTAMNTELNY</sequence>
<dbReference type="InterPro" id="IPR052808">
    <property type="entry name" value="GPCR_Mth-like"/>
</dbReference>
<reference evidence="3" key="1">
    <citation type="journal article" date="2023" name="Insect Mol. Biol.">
        <title>Genome sequencing provides insights into the evolution of gene families encoding plant cell wall-degrading enzymes in longhorned beetles.</title>
        <authorList>
            <person name="Shin N.R."/>
            <person name="Okamura Y."/>
            <person name="Kirsch R."/>
            <person name="Pauchet Y."/>
        </authorList>
    </citation>
    <scope>NUCLEOTIDE SEQUENCE</scope>
    <source>
        <strain evidence="3">RBIC_L_NR</strain>
    </source>
</reference>